<feature type="transmembrane region" description="Helical" evidence="1">
    <location>
        <begin position="110"/>
        <end position="131"/>
    </location>
</feature>
<proteinExistence type="predicted"/>
<feature type="transmembrane region" description="Helical" evidence="1">
    <location>
        <begin position="20"/>
        <end position="37"/>
    </location>
</feature>
<reference evidence="2 3" key="1">
    <citation type="submission" date="2021-01" db="EMBL/GenBank/DDBJ databases">
        <title>Tumebacillus sp. strain ITR2 16S ribosomal RNA gene Genome sequencing and assembly.</title>
        <authorList>
            <person name="Kang M."/>
        </authorList>
    </citation>
    <scope>NUCLEOTIDE SEQUENCE [LARGE SCALE GENOMIC DNA]</scope>
    <source>
        <strain evidence="2 3">ITR2</strain>
    </source>
</reference>
<dbReference type="PANTHER" id="PTHR37305:SF1">
    <property type="entry name" value="MEMBRANE PROTEIN"/>
    <property type="match status" value="1"/>
</dbReference>
<comment type="caution">
    <text evidence="2">The sequence shown here is derived from an EMBL/GenBank/DDBJ whole genome shotgun (WGS) entry which is preliminary data.</text>
</comment>
<keyword evidence="1" id="KW-0812">Transmembrane</keyword>
<keyword evidence="1" id="KW-0472">Membrane</keyword>
<accession>A0ABS1JGB2</accession>
<dbReference type="RefSeq" id="WP_201638298.1">
    <property type="nucleotide sequence ID" value="NZ_JAEQNB010000010.1"/>
</dbReference>
<dbReference type="EMBL" id="JAEQNB010000010">
    <property type="protein sequence ID" value="MBL0389298.1"/>
    <property type="molecule type" value="Genomic_DNA"/>
</dbReference>
<gene>
    <name evidence="2" type="ORF">JJB07_22155</name>
</gene>
<evidence type="ECO:0000313" key="3">
    <source>
        <dbReference type="Proteomes" id="UP000602284"/>
    </source>
</evidence>
<keyword evidence="1" id="KW-1133">Transmembrane helix</keyword>
<protein>
    <submittedName>
        <fullName evidence="2">ABC transporter permease</fullName>
    </submittedName>
</protein>
<evidence type="ECO:0000256" key="1">
    <source>
        <dbReference type="SAM" id="Phobius"/>
    </source>
</evidence>
<name>A0ABS1JGB2_9BACL</name>
<organism evidence="2 3">
    <name type="scientific">Tumebacillus amylolyticus</name>
    <dbReference type="NCBI Taxonomy" id="2801339"/>
    <lineage>
        <taxon>Bacteria</taxon>
        <taxon>Bacillati</taxon>
        <taxon>Bacillota</taxon>
        <taxon>Bacilli</taxon>
        <taxon>Bacillales</taxon>
        <taxon>Alicyclobacillaceae</taxon>
        <taxon>Tumebacillus</taxon>
    </lineage>
</organism>
<feature type="transmembrane region" description="Helical" evidence="1">
    <location>
        <begin position="287"/>
        <end position="309"/>
    </location>
</feature>
<dbReference type="Proteomes" id="UP000602284">
    <property type="component" value="Unassembled WGS sequence"/>
</dbReference>
<dbReference type="Pfam" id="PF12730">
    <property type="entry name" value="ABC2_membrane_4"/>
    <property type="match status" value="1"/>
</dbReference>
<sequence length="316" mass="35369">MNNLIRNEHLKLYIRPRTWVFVGLILISLIFNAVFSYKQPEVSGDWKAKLTQEMQQQTELLQDYQSRNAFPQKQNLIQQEIKFDRYRLDHNIPPSHTTSWLFAKDFASQLGLATIVVIVIAGDIVSSEFQWGTVKLLLIRPVTRTKIYFAKYAAVLLFGLFLVAVMFVGSWLAGAAMFGFAGLSEPYLPNVPLEDMTPGNLSVAQDLLFTYLSALLYLWVVSTIAFMFSAASRSSVLGITLTMVVTAVGEVIAKSMPYFSGMKFWLFTNTGLLQYVEGVPPIPGMTLGFSLGVIAVYVLLCHAVGWLFFTKSDVTA</sequence>
<keyword evidence="3" id="KW-1185">Reference proteome</keyword>
<dbReference type="PANTHER" id="PTHR37305">
    <property type="entry name" value="INTEGRAL MEMBRANE PROTEIN-RELATED"/>
    <property type="match status" value="1"/>
</dbReference>
<feature type="transmembrane region" description="Helical" evidence="1">
    <location>
        <begin position="152"/>
        <end position="181"/>
    </location>
</feature>
<evidence type="ECO:0000313" key="2">
    <source>
        <dbReference type="EMBL" id="MBL0389298.1"/>
    </source>
</evidence>
<feature type="transmembrane region" description="Helical" evidence="1">
    <location>
        <begin position="208"/>
        <end position="228"/>
    </location>
</feature>
<feature type="transmembrane region" description="Helical" evidence="1">
    <location>
        <begin position="235"/>
        <end position="253"/>
    </location>
</feature>